<accession>A0A420WZ46</accession>
<dbReference type="RefSeq" id="WP_121171046.1">
    <property type="nucleotide sequence ID" value="NZ_RBIN01000002.1"/>
</dbReference>
<keyword evidence="1" id="KW-0732">Signal</keyword>
<name>A0A420WZ46_9GAMM</name>
<reference evidence="2 3" key="1">
    <citation type="submission" date="2018-10" db="EMBL/GenBank/DDBJ databases">
        <title>Genomic Encyclopedia of Type Strains, Phase IV (KMG-IV): sequencing the most valuable type-strain genomes for metagenomic binning, comparative biology and taxonomic classification.</title>
        <authorList>
            <person name="Goeker M."/>
        </authorList>
    </citation>
    <scope>NUCLEOTIDE SEQUENCE [LARGE SCALE GENOMIC DNA]</scope>
    <source>
        <strain evidence="2 3">DSM 23229</strain>
    </source>
</reference>
<feature type="chain" id="PRO_5019124152" description="Polyisoprenoid-binding protein YceI" evidence="1">
    <location>
        <begin position="26"/>
        <end position="199"/>
    </location>
</feature>
<evidence type="ECO:0008006" key="4">
    <source>
        <dbReference type="Google" id="ProtNLM"/>
    </source>
</evidence>
<evidence type="ECO:0000313" key="2">
    <source>
        <dbReference type="EMBL" id="RKR06544.1"/>
    </source>
</evidence>
<sequence length="199" mass="21563">MRLTSLTALALSGLMAATLSSAAEAAWQFNPDQSRITAVVTDQRPGGNVPHTYHASQLDGTIDNAGNLTLPLSLSQTDLLKDQGNLSGLLSGFSKSPLATLHAKIDPQWLTDLGVGESMTRNLPIRAKGNHFERTERVPLKLTRTAQDRYHVTTAEPISVDTQQLMQLDNAETVMSLLGYNKLTDTIPVNFEAQLVPSN</sequence>
<dbReference type="AlphaFoldDB" id="A0A420WZ46"/>
<organism evidence="2 3">
    <name type="scientific">Kushneria sinocarnis</name>
    <dbReference type="NCBI Taxonomy" id="595502"/>
    <lineage>
        <taxon>Bacteria</taxon>
        <taxon>Pseudomonadati</taxon>
        <taxon>Pseudomonadota</taxon>
        <taxon>Gammaproteobacteria</taxon>
        <taxon>Oceanospirillales</taxon>
        <taxon>Halomonadaceae</taxon>
        <taxon>Kushneria</taxon>
    </lineage>
</organism>
<dbReference type="EMBL" id="RBIN01000002">
    <property type="protein sequence ID" value="RKR06544.1"/>
    <property type="molecule type" value="Genomic_DNA"/>
</dbReference>
<dbReference type="Proteomes" id="UP000281975">
    <property type="component" value="Unassembled WGS sequence"/>
</dbReference>
<dbReference type="InterPro" id="IPR036761">
    <property type="entry name" value="TTHA0802/YceI-like_sf"/>
</dbReference>
<keyword evidence="3" id="KW-1185">Reference proteome</keyword>
<comment type="caution">
    <text evidence="2">The sequence shown here is derived from an EMBL/GenBank/DDBJ whole genome shotgun (WGS) entry which is preliminary data.</text>
</comment>
<gene>
    <name evidence="2" type="ORF">C7446_0524</name>
</gene>
<protein>
    <recommendedName>
        <fullName evidence="4">Polyisoprenoid-binding protein YceI</fullName>
    </recommendedName>
</protein>
<dbReference type="Gene3D" id="2.40.128.110">
    <property type="entry name" value="Lipid/polyisoprenoid-binding, YceI-like"/>
    <property type="match status" value="1"/>
</dbReference>
<proteinExistence type="predicted"/>
<evidence type="ECO:0000256" key="1">
    <source>
        <dbReference type="SAM" id="SignalP"/>
    </source>
</evidence>
<feature type="signal peptide" evidence="1">
    <location>
        <begin position="1"/>
        <end position="25"/>
    </location>
</feature>
<evidence type="ECO:0000313" key="3">
    <source>
        <dbReference type="Proteomes" id="UP000281975"/>
    </source>
</evidence>
<dbReference type="OrthoDB" id="6181957at2"/>